<accession>A0A0K0EBX9</accession>
<reference evidence="11" key="1">
    <citation type="submission" date="2015-08" db="UniProtKB">
        <authorList>
            <consortium name="WormBaseParasite"/>
        </authorList>
    </citation>
    <scope>IDENTIFICATION</scope>
</reference>
<protein>
    <recommendedName>
        <fullName evidence="1">RNA-directed DNA polymerase</fullName>
        <ecNumber evidence="1">2.7.7.49</ecNumber>
    </recommendedName>
</protein>
<dbReference type="GO" id="GO:0015074">
    <property type="term" value="P:DNA integration"/>
    <property type="evidence" value="ECO:0007669"/>
    <property type="project" value="InterPro"/>
</dbReference>
<dbReference type="InterPro" id="IPR001584">
    <property type="entry name" value="Integrase_cat-core"/>
</dbReference>
<name>A0A0K0EBX9_STRER</name>
<dbReference type="Proteomes" id="UP000035681">
    <property type="component" value="Unplaced"/>
</dbReference>
<keyword evidence="10" id="KW-1185">Reference proteome</keyword>
<dbReference type="WBParaSite" id="TCONS_00014098.p1">
    <property type="protein sequence ID" value="TCONS_00014098.p1"/>
    <property type="gene ID" value="XLOC_009299"/>
</dbReference>
<dbReference type="Gene3D" id="2.40.70.10">
    <property type="entry name" value="Acid Proteases"/>
    <property type="match status" value="1"/>
</dbReference>
<evidence type="ECO:0000256" key="1">
    <source>
        <dbReference type="ARBA" id="ARBA00012493"/>
    </source>
</evidence>
<evidence type="ECO:0000256" key="3">
    <source>
        <dbReference type="ARBA" id="ARBA00022695"/>
    </source>
</evidence>
<dbReference type="GO" id="GO:0016787">
    <property type="term" value="F:hydrolase activity"/>
    <property type="evidence" value="ECO:0007669"/>
    <property type="project" value="UniProtKB-KW"/>
</dbReference>
<keyword evidence="5" id="KW-0255">Endonuclease</keyword>
<dbReference type="GO" id="GO:0004519">
    <property type="term" value="F:endonuclease activity"/>
    <property type="evidence" value="ECO:0007669"/>
    <property type="project" value="UniProtKB-KW"/>
</dbReference>
<dbReference type="PANTHER" id="PTHR37984:SF5">
    <property type="entry name" value="PROTEIN NYNRIN-LIKE"/>
    <property type="match status" value="1"/>
</dbReference>
<dbReference type="EC" id="2.7.7.49" evidence="1"/>
<evidence type="ECO:0000256" key="5">
    <source>
        <dbReference type="ARBA" id="ARBA00022759"/>
    </source>
</evidence>
<dbReference type="STRING" id="6248.A0A0K0EBX9"/>
<dbReference type="GO" id="GO:0003676">
    <property type="term" value="F:nucleic acid binding"/>
    <property type="evidence" value="ECO:0007669"/>
    <property type="project" value="InterPro"/>
</dbReference>
<dbReference type="InterPro" id="IPR043502">
    <property type="entry name" value="DNA/RNA_pol_sf"/>
</dbReference>
<evidence type="ECO:0000256" key="4">
    <source>
        <dbReference type="ARBA" id="ARBA00022722"/>
    </source>
</evidence>
<dbReference type="Gene3D" id="3.10.20.370">
    <property type="match status" value="1"/>
</dbReference>
<evidence type="ECO:0000256" key="7">
    <source>
        <dbReference type="ARBA" id="ARBA00022918"/>
    </source>
</evidence>
<dbReference type="InterPro" id="IPR021109">
    <property type="entry name" value="Peptidase_aspartic_dom_sf"/>
</dbReference>
<evidence type="ECO:0000259" key="9">
    <source>
        <dbReference type="PROSITE" id="PS50994"/>
    </source>
</evidence>
<feature type="region of interest" description="Disordered" evidence="8">
    <location>
        <begin position="134"/>
        <end position="159"/>
    </location>
</feature>
<dbReference type="InterPro" id="IPR041373">
    <property type="entry name" value="RT_RNaseH"/>
</dbReference>
<evidence type="ECO:0000313" key="11">
    <source>
        <dbReference type="WBParaSite" id="SSTP_0000699800.1"/>
    </source>
</evidence>
<dbReference type="InterPro" id="IPR000477">
    <property type="entry name" value="RT_dom"/>
</dbReference>
<dbReference type="Gene3D" id="3.30.70.270">
    <property type="match status" value="1"/>
</dbReference>
<dbReference type="GO" id="GO:0042575">
    <property type="term" value="C:DNA polymerase complex"/>
    <property type="evidence" value="ECO:0007669"/>
    <property type="project" value="UniProtKB-ARBA"/>
</dbReference>
<dbReference type="InterPro" id="IPR012337">
    <property type="entry name" value="RNaseH-like_sf"/>
</dbReference>
<proteinExistence type="predicted"/>
<dbReference type="SUPFAM" id="SSF53098">
    <property type="entry name" value="Ribonuclease H-like"/>
    <property type="match status" value="1"/>
</dbReference>
<dbReference type="Gene3D" id="3.30.420.10">
    <property type="entry name" value="Ribonuclease H-like superfamily/Ribonuclease H"/>
    <property type="match status" value="1"/>
</dbReference>
<keyword evidence="2" id="KW-0808">Transferase</keyword>
<dbReference type="InterPro" id="IPR050951">
    <property type="entry name" value="Retrovirus_Pol_polyprotein"/>
</dbReference>
<dbReference type="AlphaFoldDB" id="A0A0K0EBX9"/>
<organism evidence="11">
    <name type="scientific">Strongyloides stercoralis</name>
    <name type="common">Threadworm</name>
    <dbReference type="NCBI Taxonomy" id="6248"/>
    <lineage>
        <taxon>Eukaryota</taxon>
        <taxon>Metazoa</taxon>
        <taxon>Ecdysozoa</taxon>
        <taxon>Nematoda</taxon>
        <taxon>Chromadorea</taxon>
        <taxon>Rhabditida</taxon>
        <taxon>Tylenchina</taxon>
        <taxon>Panagrolaimomorpha</taxon>
        <taxon>Strongyloidoidea</taxon>
        <taxon>Strongyloididae</taxon>
        <taxon>Strongyloides</taxon>
    </lineage>
</organism>
<evidence type="ECO:0000256" key="2">
    <source>
        <dbReference type="ARBA" id="ARBA00022679"/>
    </source>
</evidence>
<dbReference type="Pfam" id="PF17917">
    <property type="entry name" value="RT_RNaseH"/>
    <property type="match status" value="1"/>
</dbReference>
<evidence type="ECO:0000256" key="8">
    <source>
        <dbReference type="SAM" id="MobiDB-lite"/>
    </source>
</evidence>
<evidence type="ECO:0000313" key="10">
    <source>
        <dbReference type="Proteomes" id="UP000035681"/>
    </source>
</evidence>
<dbReference type="PROSITE" id="PS50994">
    <property type="entry name" value="INTEGRASE"/>
    <property type="match status" value="1"/>
</dbReference>
<dbReference type="PANTHER" id="PTHR37984">
    <property type="entry name" value="PROTEIN CBG26694"/>
    <property type="match status" value="1"/>
</dbReference>
<dbReference type="Pfam" id="PF00078">
    <property type="entry name" value="RVT_1"/>
    <property type="match status" value="1"/>
</dbReference>
<dbReference type="SUPFAM" id="SSF56672">
    <property type="entry name" value="DNA/RNA polymerases"/>
    <property type="match status" value="1"/>
</dbReference>
<keyword evidence="4" id="KW-0540">Nuclease</keyword>
<dbReference type="InterPro" id="IPR043128">
    <property type="entry name" value="Rev_trsase/Diguanyl_cyclase"/>
</dbReference>
<feature type="domain" description="Integrase catalytic" evidence="9">
    <location>
        <begin position="912"/>
        <end position="1086"/>
    </location>
</feature>
<keyword evidence="6" id="KW-0378">Hydrolase</keyword>
<dbReference type="CDD" id="cd01647">
    <property type="entry name" value="RT_LTR"/>
    <property type="match status" value="1"/>
</dbReference>
<dbReference type="GO" id="GO:0003964">
    <property type="term" value="F:RNA-directed DNA polymerase activity"/>
    <property type="evidence" value="ECO:0007669"/>
    <property type="project" value="UniProtKB-KW"/>
</dbReference>
<dbReference type="InterPro" id="IPR036397">
    <property type="entry name" value="RNaseH_sf"/>
</dbReference>
<dbReference type="CDD" id="cd09274">
    <property type="entry name" value="RNase_HI_RT_Ty3"/>
    <property type="match status" value="1"/>
</dbReference>
<keyword evidence="3" id="KW-0548">Nucleotidyltransferase</keyword>
<keyword evidence="7" id="KW-0695">RNA-directed DNA polymerase</keyword>
<dbReference type="Gene3D" id="3.10.10.10">
    <property type="entry name" value="HIV Type 1 Reverse Transcriptase, subunit A, domain 1"/>
    <property type="match status" value="1"/>
</dbReference>
<evidence type="ECO:0000256" key="6">
    <source>
        <dbReference type="ARBA" id="ARBA00022801"/>
    </source>
</evidence>
<dbReference type="WBParaSite" id="SSTP_0000699800.1">
    <property type="protein sequence ID" value="SSTP_0000699800.1"/>
    <property type="gene ID" value="SSTP_0000699800"/>
</dbReference>
<sequence>MFQNKASLLYNLLPDDVIQEVTLNVGTMAEYPELKAFLLKRYGATRSQDRARLLLKTFTLDPNNDKFEQQLKQLCSIVYDISPGASPTTLFSFQQTIICQALTHDDRLWDLAFSSKTQNHFELIDELVAYQQGKANQRKSKNKRDTCRIHPNSKHTTQECRQLNNEKLQQKNSAKFRPSFSSNKTPEKEARCNQITTTKPDIHNDLRVPVTIYQSETQRKCVAYVDGGSQKTLILQKIANELGLHSSKSNLSILSFDDVITPTMGSTLLNFTIGQRSYEFLFYIVESLPDPYSQVFLSNDFLAAVNADVLHRSNGSALRINDDTIPNIEFSSTTKRTFIQVSRVITQNQEQVKARIRQEFPSVVSKHKFDIGKCPVKLDPIIIKDKELPPYHRYDVPFKLRSEVQRQISELLSFDVIRPTKFISQSFNLVCAPKKDNTVRTCIDLRPLNSVIACDRYHTKTIPQILREFQSFTFVSNIDLTQSYLQLELNDKDKNIISFRFNNHNYAYNRLPFGLKTAPAPFQKTIDSILQSTGAWSYQGDIILTTRGSADHHVGELIKVIQCLQENNLKINLDKSSFLGTECCFLGFNFSTNFVSPQSSYVQAILDYKVPTSIFELRRFRGLCSYLCPFLSNTHRYETHTNSLISSTSKKVSKKTIDIPAAVLNEIQLMKHHISSIKSLVYPNYDLPFYLFTDASISGVGAMLSQPSPSNPKEYCPLAFFSKKFSELKRTTPPCYLEIKGISLSLSYFKEYLLGSNITVFTDHKNLETLTAQSTDFRLHKYLFNIQQFSPTIVWIPGQHNVVADALSRCFSTKSVPPVSASPSSSSRREESLGLLPTDKLTLTVTELPEVCSTIHGNTHFGTLKALNLASSYFNFSQKEFKEIYSSIVNNCISCQKSIPRNEPTIESRLVACGLPRYSYTIDLCGPLNKASSSVHHRYIILAIDTATRYLMFTTTDNTSSENLAQKIRNDILFLFGKPVVLRLDNAKYFKGHEFLDSISKEGIKLRFGTPYAYTSQTLIERSFRIVHEGIRKLLQNQPDNWDLMLPRVIYLHNHAPNSLGFVLAQLFMRDFSTPVLPNNVTPSTQSQTTLKQDIAILNTLLDIQKKLLGRQCVINEIYKVGDSILVRDRNPKISKFNYLYKGPFTVTKADFQKVHYKAKTGKEKIAYYKDCKSLKDKGSND</sequence>